<dbReference type="Proteomes" id="UP001174909">
    <property type="component" value="Unassembled WGS sequence"/>
</dbReference>
<evidence type="ECO:0000313" key="2">
    <source>
        <dbReference type="EMBL" id="CAI8051361.1"/>
    </source>
</evidence>
<keyword evidence="3" id="KW-1185">Reference proteome</keyword>
<feature type="compositionally biased region" description="Low complexity" evidence="1">
    <location>
        <begin position="22"/>
        <end position="40"/>
    </location>
</feature>
<dbReference type="EMBL" id="CASHTH010003923">
    <property type="protein sequence ID" value="CAI8051361.1"/>
    <property type="molecule type" value="Genomic_DNA"/>
</dbReference>
<protein>
    <submittedName>
        <fullName evidence="2">Uncharacterized protein</fullName>
    </submittedName>
</protein>
<gene>
    <name evidence="2" type="ORF">GBAR_LOCUS28135</name>
</gene>
<feature type="region of interest" description="Disordered" evidence="1">
    <location>
        <begin position="22"/>
        <end position="54"/>
    </location>
</feature>
<comment type="caution">
    <text evidence="2">The sequence shown here is derived from an EMBL/GenBank/DDBJ whole genome shotgun (WGS) entry which is preliminary data.</text>
</comment>
<evidence type="ECO:0000313" key="3">
    <source>
        <dbReference type="Proteomes" id="UP001174909"/>
    </source>
</evidence>
<accession>A0AA35TPG7</accession>
<reference evidence="2" key="1">
    <citation type="submission" date="2023-03" db="EMBL/GenBank/DDBJ databases">
        <authorList>
            <person name="Steffen K."/>
            <person name="Cardenas P."/>
        </authorList>
    </citation>
    <scope>NUCLEOTIDE SEQUENCE</scope>
</reference>
<dbReference type="AlphaFoldDB" id="A0AA35TPG7"/>
<organism evidence="2 3">
    <name type="scientific">Geodia barretti</name>
    <name type="common">Barrett's horny sponge</name>
    <dbReference type="NCBI Taxonomy" id="519541"/>
    <lineage>
        <taxon>Eukaryota</taxon>
        <taxon>Metazoa</taxon>
        <taxon>Porifera</taxon>
        <taxon>Demospongiae</taxon>
        <taxon>Heteroscleromorpha</taxon>
        <taxon>Tetractinellida</taxon>
        <taxon>Astrophorina</taxon>
        <taxon>Geodiidae</taxon>
        <taxon>Geodia</taxon>
    </lineage>
</organism>
<sequence length="76" mass="8960">MAGIEKLSLAEHSDEVSTYGSTLTYTSSGSRSRSWRQQQRWTRHSRTRRTDARRRKQRLRGFLGWFPRCLQPCLSS</sequence>
<name>A0AA35TPG7_GEOBA</name>
<evidence type="ECO:0000256" key="1">
    <source>
        <dbReference type="SAM" id="MobiDB-lite"/>
    </source>
</evidence>
<proteinExistence type="predicted"/>
<feature type="compositionally biased region" description="Basic residues" evidence="1">
    <location>
        <begin position="41"/>
        <end position="54"/>
    </location>
</feature>